<sequence>MGFIYDVKYKPGCTNMVADALSRLPLASENEILEYEEDVVSHIRQERPAVVPSEVVEATPKCSVLSQVCRYIEEGWPQNEKNLSTELLPFYRVRHELTIQNGCPLPTKPIGGSFARKQDYDIYFGSPTWTKQLKCTFEIALGPLNPVPLQSAAREKLAIDIVGPMPNSRYVEKFAITLIGYYSKWPGVNSSTVFSREGQPREIVSDNRVQFTWNEFKHFLRGRALRHCRTSLYYPQANVEIERFNCVLKDYLQIVY</sequence>
<dbReference type="Proteomes" id="UP000030764">
    <property type="component" value="Unassembled WGS sequence"/>
</dbReference>
<evidence type="ECO:0000313" key="3">
    <source>
        <dbReference type="Proteomes" id="UP000030764"/>
    </source>
</evidence>
<name>A0A085LMA5_9BILA</name>
<dbReference type="EMBL" id="KL363394">
    <property type="protein sequence ID" value="KFD46101.1"/>
    <property type="molecule type" value="Genomic_DNA"/>
</dbReference>
<dbReference type="GO" id="GO:0015074">
    <property type="term" value="P:DNA integration"/>
    <property type="evidence" value="ECO:0007669"/>
    <property type="project" value="InterPro"/>
</dbReference>
<dbReference type="InterPro" id="IPR001584">
    <property type="entry name" value="Integrase_cat-core"/>
</dbReference>
<reference evidence="2 3" key="1">
    <citation type="journal article" date="2014" name="Nat. Genet.">
        <title>Genome and transcriptome of the porcine whipworm Trichuris suis.</title>
        <authorList>
            <person name="Jex A.R."/>
            <person name="Nejsum P."/>
            <person name="Schwarz E.M."/>
            <person name="Hu L."/>
            <person name="Young N.D."/>
            <person name="Hall R.S."/>
            <person name="Korhonen P.K."/>
            <person name="Liao S."/>
            <person name="Thamsborg S."/>
            <person name="Xia J."/>
            <person name="Xu P."/>
            <person name="Wang S."/>
            <person name="Scheerlinck J.P."/>
            <person name="Hofmann A."/>
            <person name="Sternberg P.W."/>
            <person name="Wang J."/>
            <person name="Gasser R.B."/>
        </authorList>
    </citation>
    <scope>NUCLEOTIDE SEQUENCE [LARGE SCALE GENOMIC DNA]</scope>
    <source>
        <strain evidence="2">DCEP-RM93M</strain>
    </source>
</reference>
<dbReference type="InterPro" id="IPR050951">
    <property type="entry name" value="Retrovirus_Pol_polyprotein"/>
</dbReference>
<gene>
    <name evidence="2" type="ORF">M513_13035</name>
</gene>
<dbReference type="PANTHER" id="PTHR37984:SF15">
    <property type="entry name" value="INTEGRASE CATALYTIC DOMAIN-CONTAINING PROTEIN"/>
    <property type="match status" value="1"/>
</dbReference>
<dbReference type="SUPFAM" id="SSF53098">
    <property type="entry name" value="Ribonuclease H-like"/>
    <property type="match status" value="1"/>
</dbReference>
<feature type="domain" description="Integrase catalytic" evidence="1">
    <location>
        <begin position="193"/>
        <end position="256"/>
    </location>
</feature>
<dbReference type="InterPro" id="IPR036397">
    <property type="entry name" value="RNaseH_sf"/>
</dbReference>
<accession>A0A085LMA5</accession>
<dbReference type="PROSITE" id="PS50994">
    <property type="entry name" value="INTEGRASE"/>
    <property type="match status" value="1"/>
</dbReference>
<dbReference type="Gene3D" id="3.30.420.10">
    <property type="entry name" value="Ribonuclease H-like superfamily/Ribonuclease H"/>
    <property type="match status" value="1"/>
</dbReference>
<dbReference type="InterPro" id="IPR012337">
    <property type="entry name" value="RNaseH-like_sf"/>
</dbReference>
<organism evidence="2 3">
    <name type="scientific">Trichuris suis</name>
    <name type="common">pig whipworm</name>
    <dbReference type="NCBI Taxonomy" id="68888"/>
    <lineage>
        <taxon>Eukaryota</taxon>
        <taxon>Metazoa</taxon>
        <taxon>Ecdysozoa</taxon>
        <taxon>Nematoda</taxon>
        <taxon>Enoplea</taxon>
        <taxon>Dorylaimia</taxon>
        <taxon>Trichinellida</taxon>
        <taxon>Trichuridae</taxon>
        <taxon>Trichuris</taxon>
    </lineage>
</organism>
<dbReference type="PANTHER" id="PTHR37984">
    <property type="entry name" value="PROTEIN CBG26694"/>
    <property type="match status" value="1"/>
</dbReference>
<dbReference type="GO" id="GO:0003676">
    <property type="term" value="F:nucleic acid binding"/>
    <property type="evidence" value="ECO:0007669"/>
    <property type="project" value="InterPro"/>
</dbReference>
<protein>
    <recommendedName>
        <fullName evidence="1">Integrase catalytic domain-containing protein</fullName>
    </recommendedName>
</protein>
<evidence type="ECO:0000259" key="1">
    <source>
        <dbReference type="PROSITE" id="PS50994"/>
    </source>
</evidence>
<dbReference type="AlphaFoldDB" id="A0A085LMA5"/>
<evidence type="ECO:0000313" key="2">
    <source>
        <dbReference type="EMBL" id="KFD46101.1"/>
    </source>
</evidence>
<proteinExistence type="predicted"/>
<keyword evidence="3" id="KW-1185">Reference proteome</keyword>